<dbReference type="STRING" id="441959.B8MKB2"/>
<reference evidence="3" key="1">
    <citation type="journal article" date="2015" name="Genome Announc.">
        <title>Genome sequence of the AIDS-associated pathogen Penicillium marneffei (ATCC18224) and its near taxonomic relative Talaromyces stipitatus (ATCC10500).</title>
        <authorList>
            <person name="Nierman W.C."/>
            <person name="Fedorova-Abrams N.D."/>
            <person name="Andrianopoulos A."/>
        </authorList>
    </citation>
    <scope>NUCLEOTIDE SEQUENCE [LARGE SCALE GENOMIC DNA]</scope>
    <source>
        <strain evidence="3">ATCC 10500 / CBS 375.48 / QM 6759 / NRRL 1006</strain>
    </source>
</reference>
<feature type="region of interest" description="Disordered" evidence="1">
    <location>
        <begin position="618"/>
        <end position="646"/>
    </location>
</feature>
<dbReference type="EMBL" id="EQ962657">
    <property type="protein sequence ID" value="EED15267.1"/>
    <property type="molecule type" value="Genomic_DNA"/>
</dbReference>
<dbReference type="eggNOG" id="ENOG502SQ74">
    <property type="taxonomic scope" value="Eukaryota"/>
</dbReference>
<gene>
    <name evidence="2" type="ORF">TSTA_047180</name>
</gene>
<dbReference type="PhylomeDB" id="B8MKB2"/>
<dbReference type="AlphaFoldDB" id="B8MKB2"/>
<name>B8MKB2_TALSN</name>
<organism evidence="2 3">
    <name type="scientific">Talaromyces stipitatus (strain ATCC 10500 / CBS 375.48 / QM 6759 / NRRL 1006)</name>
    <name type="common">Penicillium stipitatum</name>
    <dbReference type="NCBI Taxonomy" id="441959"/>
    <lineage>
        <taxon>Eukaryota</taxon>
        <taxon>Fungi</taxon>
        <taxon>Dikarya</taxon>
        <taxon>Ascomycota</taxon>
        <taxon>Pezizomycotina</taxon>
        <taxon>Eurotiomycetes</taxon>
        <taxon>Eurotiomycetidae</taxon>
        <taxon>Eurotiales</taxon>
        <taxon>Trichocomaceae</taxon>
        <taxon>Talaromyces</taxon>
        <taxon>Talaromyces sect. Talaromyces</taxon>
    </lineage>
</organism>
<dbReference type="OMA" id="EFYMYST"/>
<evidence type="ECO:0000313" key="2">
    <source>
        <dbReference type="EMBL" id="EED15267.1"/>
    </source>
</evidence>
<protein>
    <submittedName>
        <fullName evidence="2">Uncharacterized protein</fullName>
    </submittedName>
</protein>
<dbReference type="GeneID" id="8098511"/>
<feature type="compositionally biased region" description="Polar residues" evidence="1">
    <location>
        <begin position="458"/>
        <end position="493"/>
    </location>
</feature>
<evidence type="ECO:0000313" key="3">
    <source>
        <dbReference type="Proteomes" id="UP000001745"/>
    </source>
</evidence>
<dbReference type="HOGENOM" id="CLU_370030_0_0_1"/>
<sequence>MGRQPYITRLALGRSPYEPPRNASAQYQAYRSRNHNADGYVQQYDERGHPIFPESKALARELRRAKNDVLSTMGVVVSGEAGRSSILKDKKAVNAITAENDYGLVIVAFDHAMHFFGSWWVSSLSRRVQTFRSYTNIPLIRLFKSERQRFGWAAECFAGIPLWAARIILPLCRTQLFEPLLSYVQNKLTPYLNQSCTRLVDGCFSMIRSSARLASFVFFEQVHMFCILQTLHLIPHNVFPRPAFLIPFTKFSLVQSPSLPSDFSLVSLGCFASKLAMSPFAFAFVYVLIRPIVEDKIYRLIRRHLPKQDRPDEISIQVAMENDLLEWTLPTAGRRTEEETRRSNMSLLEDMREELRRLQKWLFSRFGYNHDDFSDEKISICLSHNDIDTVRENIQAEPSNQNSSHQIPNQLGEAAFATRPVSLDRDQRLTEGQLTHSPGEITPNAIEVRPAERGEIVQDQSPESSWVPFQNYDQDSRSDTLFSRPQTPESPLTSPRIRASLTHQNSFTTTMELSLQSSRITNRQDELEPVVEIERGDTALGNWPVTLDQPPLEATELVLDQMNPNANDAVLEQLNTAADAGPASIMSNPTENDGLLELLNRELATMDIPPVLPHMIEEPMHSPTHQPDMDALSDPGTEASASRVPSYLPPWRSLSQDRSDLNKQRVTVLSSYPADALAHHLASFISGFIFIPFESFFYRSLARSYLSSRLPSVYGSNSLIPVSDIRPLNALAGGGSRRDMIAYICKLTLIQGIQAGVSGAILGVCSATAVGIGKRVFDWGNL</sequence>
<dbReference type="Proteomes" id="UP000001745">
    <property type="component" value="Unassembled WGS sequence"/>
</dbReference>
<dbReference type="InParanoid" id="B8MKB2"/>
<accession>B8MKB2</accession>
<dbReference type="RefSeq" id="XP_002485220.1">
    <property type="nucleotide sequence ID" value="XM_002485175.1"/>
</dbReference>
<proteinExistence type="predicted"/>
<dbReference type="VEuPathDB" id="FungiDB:TSTA_047180"/>
<feature type="region of interest" description="Disordered" evidence="1">
    <location>
        <begin position="455"/>
        <end position="494"/>
    </location>
</feature>
<keyword evidence="3" id="KW-1185">Reference proteome</keyword>
<evidence type="ECO:0000256" key="1">
    <source>
        <dbReference type="SAM" id="MobiDB-lite"/>
    </source>
</evidence>
<dbReference type="OrthoDB" id="5383784at2759"/>